<dbReference type="RefSeq" id="WP_319953865.1">
    <property type="nucleotide sequence ID" value="NZ_JAXAVX010000003.1"/>
</dbReference>
<comment type="caution">
    <text evidence="2">The sequence shown here is derived from an EMBL/GenBank/DDBJ whole genome shotgun (WGS) entry which is preliminary data.</text>
</comment>
<dbReference type="InterPro" id="IPR003709">
    <property type="entry name" value="VanY-like_core_dom"/>
</dbReference>
<dbReference type="InterPro" id="IPR009045">
    <property type="entry name" value="Zn_M74/Hedgehog-like"/>
</dbReference>
<dbReference type="Proteomes" id="UP001277761">
    <property type="component" value="Unassembled WGS sequence"/>
</dbReference>
<reference evidence="2 3" key="1">
    <citation type="submission" date="2023-11" db="EMBL/GenBank/DDBJ databases">
        <authorList>
            <person name="Xu M."/>
            <person name="Jiang T."/>
        </authorList>
    </citation>
    <scope>NUCLEOTIDE SEQUENCE [LARGE SCALE GENOMIC DNA]</scope>
    <source>
        <strain evidence="2 3">SD</strain>
    </source>
</reference>
<organism evidence="2 3">
    <name type="scientific">Patulibacter brassicae</name>
    <dbReference type="NCBI Taxonomy" id="1705717"/>
    <lineage>
        <taxon>Bacteria</taxon>
        <taxon>Bacillati</taxon>
        <taxon>Actinomycetota</taxon>
        <taxon>Thermoleophilia</taxon>
        <taxon>Solirubrobacterales</taxon>
        <taxon>Patulibacteraceae</taxon>
        <taxon>Patulibacter</taxon>
    </lineage>
</organism>
<evidence type="ECO:0000313" key="2">
    <source>
        <dbReference type="EMBL" id="MDX8151711.1"/>
    </source>
</evidence>
<gene>
    <name evidence="2" type="ORF">SK069_08915</name>
</gene>
<dbReference type="Gene3D" id="3.30.1380.10">
    <property type="match status" value="1"/>
</dbReference>
<dbReference type="CDD" id="cd14846">
    <property type="entry name" value="Peptidase_M15_like"/>
    <property type="match status" value="1"/>
</dbReference>
<dbReference type="InterPro" id="IPR052179">
    <property type="entry name" value="DD-CPase-like"/>
</dbReference>
<dbReference type="EMBL" id="JAXAVX010000003">
    <property type="protein sequence ID" value="MDX8151711.1"/>
    <property type="molecule type" value="Genomic_DNA"/>
</dbReference>
<dbReference type="PANTHER" id="PTHR34385">
    <property type="entry name" value="D-ALANYL-D-ALANINE CARBOXYPEPTIDASE"/>
    <property type="match status" value="1"/>
</dbReference>
<accession>A0ABU4VLA3</accession>
<protein>
    <submittedName>
        <fullName evidence="2">M15 family metallopeptidase</fullName>
    </submittedName>
</protein>
<dbReference type="SUPFAM" id="SSF55166">
    <property type="entry name" value="Hedgehog/DD-peptidase"/>
    <property type="match status" value="1"/>
</dbReference>
<dbReference type="PANTHER" id="PTHR34385:SF1">
    <property type="entry name" value="PEPTIDOGLYCAN L-ALANYL-D-GLUTAMATE ENDOPEPTIDASE CWLK"/>
    <property type="match status" value="1"/>
</dbReference>
<dbReference type="Pfam" id="PF02557">
    <property type="entry name" value="VanY"/>
    <property type="match status" value="1"/>
</dbReference>
<proteinExistence type="predicted"/>
<feature type="domain" description="D-alanyl-D-alanine carboxypeptidase-like core" evidence="1">
    <location>
        <begin position="75"/>
        <end position="172"/>
    </location>
</feature>
<evidence type="ECO:0000259" key="1">
    <source>
        <dbReference type="Pfam" id="PF02557"/>
    </source>
</evidence>
<evidence type="ECO:0000313" key="3">
    <source>
        <dbReference type="Proteomes" id="UP001277761"/>
    </source>
</evidence>
<name>A0ABU4VLA3_9ACTN</name>
<keyword evidence="3" id="KW-1185">Reference proteome</keyword>
<sequence>MPSPADPRSIARRRRGTRLAVAAIAGATGVAALGHQLASSAALPTATAALAPLARRAAPPSATAAPAGTAGLAPGLRRALRRAASDAAGAGLRLSVTSGRRTPEHQRRLLREAIARYGSATEAARWVATPETSAHVSGDAVDIGPAAAWRWLGDHGSRYGLCRIYDNEPWHFELRPAAAQRGCPATYADPTHDPRMHR</sequence>